<comment type="caution">
    <text evidence="4">The sequence shown here is derived from an EMBL/GenBank/DDBJ whole genome shotgun (WGS) entry which is preliminary data.</text>
</comment>
<keyword evidence="1" id="KW-0472">Membrane</keyword>
<dbReference type="EMBL" id="JBFRYA010000003">
    <property type="protein sequence ID" value="MEX1668212.1"/>
    <property type="molecule type" value="Genomic_DNA"/>
</dbReference>
<proteinExistence type="predicted"/>
<reference evidence="4 5" key="1">
    <citation type="journal article" date="2011" name="Int. J. Syst. Evol. Microbiol.">
        <title>Zhongshania antarctica gen. nov., sp. nov. and Zhongshania guokunii sp. nov., gammaproteobacteria respectively isolated from coastal attached (fast) ice and surface seawater of the Antarctic.</title>
        <authorList>
            <person name="Li H.J."/>
            <person name="Zhang X.Y."/>
            <person name="Chen C.X."/>
            <person name="Zhang Y.J."/>
            <person name="Gao Z.M."/>
            <person name="Yu Y."/>
            <person name="Chen X.L."/>
            <person name="Chen B."/>
            <person name="Zhang Y.Z."/>
        </authorList>
    </citation>
    <scope>NUCLEOTIDE SEQUENCE [LARGE SCALE GENOMIC DNA]</scope>
    <source>
        <strain evidence="4 5">ZS6-22T</strain>
    </source>
</reference>
<keyword evidence="5" id="KW-1185">Reference proteome</keyword>
<gene>
    <name evidence="4" type="ORF">AB4876_04765</name>
</gene>
<keyword evidence="1" id="KW-1133">Transmembrane helix</keyword>
<feature type="transmembrane region" description="Helical" evidence="1">
    <location>
        <begin position="12"/>
        <end position="31"/>
    </location>
</feature>
<evidence type="ECO:0000259" key="2">
    <source>
        <dbReference type="Pfam" id="PF13681"/>
    </source>
</evidence>
<dbReference type="InterPro" id="IPR025205">
    <property type="entry name" value="PilX/PilW_C"/>
</dbReference>
<keyword evidence="1" id="KW-0812">Transmembrane</keyword>
<evidence type="ECO:0000313" key="4">
    <source>
        <dbReference type="EMBL" id="MEX1668212.1"/>
    </source>
</evidence>
<protein>
    <submittedName>
        <fullName evidence="4">PilX N-terminal domain-containing pilus assembly protein</fullName>
    </submittedName>
</protein>
<dbReference type="InterPro" id="IPR025746">
    <property type="entry name" value="PilX_N_dom"/>
</dbReference>
<dbReference type="RefSeq" id="WP_368380505.1">
    <property type="nucleotide sequence ID" value="NZ_JBFRYA010000003.1"/>
</dbReference>
<evidence type="ECO:0000256" key="1">
    <source>
        <dbReference type="SAM" id="Phobius"/>
    </source>
</evidence>
<dbReference type="Proteomes" id="UP001557485">
    <property type="component" value="Unassembled WGS sequence"/>
</dbReference>
<dbReference type="Pfam" id="PF14341">
    <property type="entry name" value="PilX_N"/>
    <property type="match status" value="1"/>
</dbReference>
<feature type="domain" description="Type 4 fimbrial biogenesis protein PilX N-terminal" evidence="3">
    <location>
        <begin position="10"/>
        <end position="59"/>
    </location>
</feature>
<evidence type="ECO:0000313" key="5">
    <source>
        <dbReference type="Proteomes" id="UP001557485"/>
    </source>
</evidence>
<name>A0ABV3U2R9_9GAMM</name>
<evidence type="ECO:0000259" key="3">
    <source>
        <dbReference type="Pfam" id="PF14341"/>
    </source>
</evidence>
<dbReference type="Pfam" id="PF13681">
    <property type="entry name" value="PilX"/>
    <property type="match status" value="1"/>
</dbReference>
<accession>A0ABV3U2R9</accession>
<feature type="domain" description="PilX/PilW C-terminal" evidence="2">
    <location>
        <begin position="83"/>
        <end position="168"/>
    </location>
</feature>
<organism evidence="4 5">
    <name type="scientific">Zhongshania guokunii</name>
    <dbReference type="NCBI Taxonomy" id="641783"/>
    <lineage>
        <taxon>Bacteria</taxon>
        <taxon>Pseudomonadati</taxon>
        <taxon>Pseudomonadota</taxon>
        <taxon>Gammaproteobacteria</taxon>
        <taxon>Cellvibrionales</taxon>
        <taxon>Spongiibacteraceae</taxon>
        <taxon>Zhongshania</taxon>
    </lineage>
</organism>
<sequence length="169" mass="18229">MVLNKRSQHGAVLLISLVFMLILTAICASALQSTTLQERMAGNARDTNTAFQAAEAALRAGELVLQGASVGPFDGSNGMYQQCSGTGQECTPPNWREPASTGWRTANAIDDTSSAPQFYIEELKQVDDAKAPLDAGTAVQIITNYRVTARGFGLSDRAMVVLRTIYRRE</sequence>